<evidence type="ECO:0000313" key="5">
    <source>
        <dbReference type="EMBL" id="KAF4078527.1"/>
    </source>
</evidence>
<dbReference type="Pfam" id="PF14604">
    <property type="entry name" value="SH3_9"/>
    <property type="match status" value="2"/>
</dbReference>
<feature type="compositionally biased region" description="Pro residues" evidence="3">
    <location>
        <begin position="611"/>
        <end position="622"/>
    </location>
</feature>
<keyword evidence="1 2" id="KW-0728">SH3 domain</keyword>
<dbReference type="InterPro" id="IPR036028">
    <property type="entry name" value="SH3-like_dom_sf"/>
</dbReference>
<gene>
    <name evidence="5" type="ORF">AMELA_G00200220</name>
</gene>
<evidence type="ECO:0000259" key="4">
    <source>
        <dbReference type="PROSITE" id="PS50002"/>
    </source>
</evidence>
<feature type="compositionally biased region" description="Low complexity" evidence="3">
    <location>
        <begin position="221"/>
        <end position="245"/>
    </location>
</feature>
<dbReference type="SMART" id="SM00326">
    <property type="entry name" value="SH3"/>
    <property type="match status" value="2"/>
</dbReference>
<dbReference type="AlphaFoldDB" id="A0A7J6A932"/>
<dbReference type="InterPro" id="IPR050670">
    <property type="entry name" value="STAM"/>
</dbReference>
<evidence type="ECO:0000256" key="2">
    <source>
        <dbReference type="PROSITE-ProRule" id="PRU00192"/>
    </source>
</evidence>
<evidence type="ECO:0000256" key="3">
    <source>
        <dbReference type="SAM" id="MobiDB-lite"/>
    </source>
</evidence>
<proteinExistence type="predicted"/>
<accession>A0A7J6A932</accession>
<evidence type="ECO:0000256" key="1">
    <source>
        <dbReference type="ARBA" id="ARBA00022443"/>
    </source>
</evidence>
<feature type="domain" description="SH3" evidence="4">
    <location>
        <begin position="783"/>
        <end position="841"/>
    </location>
</feature>
<sequence>MRNCQLWSGASLVGWTFTHTRTSCLRHDVGAYRNARAIFILEPVVVSDNELHCFIRIGAFSWPLLSIKPLKEESICIVDMAEARVEDEEESLRESREAGGAMRNPRAPTAASDRADRNKPEHRQSSTQGALSSIRAVIKRTSTRTAGPTDQNRERRRPEITIVAAEPLATNPWFPGASGSFPPAPPPAQPSWTGSVVVHLPPPSYEQVIREKSREQNTQASPVSSSSPSSSLSSSSSSSSSSSVPRHTSTIATQTDPEASEPQSCTRPSMRRPPKPPRPPFSLTPKPAEPVLAHTHSLIELDEPDPPSSTHTPTHPPSGEQCGVQTDFTHALKPLTPISSDSSYITHNSQSQDPDKQEVSARPRPRPRSKALLQPVIKEEPQDQPIRTEVKVQTLVRLKDNGTESVFASFTDTPLDIASNKYLQDLLDVFGCEKQDLQSGQSDDCDQSEKSDEEESVFFKSCLVSTISSGPLETITRPEPRPRTQNPKAAIAAKLCDATQTVEESKVSSEEQNKTLVHPVPAPRPLVKKSSMPQLQVSSEKKTELCRLCPPPRPPLAARKSGAPTQEGGAQPAEVPFDPSGKRTSEDQDSTTAGKPVAVTSSSRGRGKSKPPFPRRPPPGKPTPTRTPAQDAISAVSVSKSGPSQPHQASQGRLRPLRPPPVKSSKSASSSLTPATTNQHSGNRGDRKGPPLPPRPKPGHPLYREYTSKIPQGNAKVKPPSSDPEESYLQKEKLVVVLDDTTDPTDTPGFPGGVKGQCPDLVSEEAISLKSLELTEEQQPETNTSVRYKARFAFDGEDAELTFHDGDVITLTEYVNDEWGRGSFNGRTGLFPLSFVQLVQESPARNPTPESPASALCVGEGQTGRVLYDFTPESEDELLLKVGDVVSSLEELDEEWFVGEIASRRGIFPKTYIQVL</sequence>
<evidence type="ECO:0000313" key="6">
    <source>
        <dbReference type="Proteomes" id="UP000593565"/>
    </source>
</evidence>
<dbReference type="InterPro" id="IPR001452">
    <property type="entry name" value="SH3_domain"/>
</dbReference>
<feature type="compositionally biased region" description="Polar residues" evidence="3">
    <location>
        <begin position="246"/>
        <end position="265"/>
    </location>
</feature>
<dbReference type="Gene3D" id="2.30.30.40">
    <property type="entry name" value="SH3 Domains"/>
    <property type="match status" value="2"/>
</dbReference>
<feature type="compositionally biased region" description="Polar residues" evidence="3">
    <location>
        <begin position="636"/>
        <end position="651"/>
    </location>
</feature>
<reference evidence="5 6" key="1">
    <citation type="submission" date="2020-02" db="EMBL/GenBank/DDBJ databases">
        <title>A chromosome-scale genome assembly of the black bullhead catfish (Ameiurus melas).</title>
        <authorList>
            <person name="Wen M."/>
            <person name="Zham M."/>
            <person name="Cabau C."/>
            <person name="Klopp C."/>
            <person name="Donnadieu C."/>
            <person name="Roques C."/>
            <person name="Bouchez O."/>
            <person name="Lampietro C."/>
            <person name="Jouanno E."/>
            <person name="Herpin A."/>
            <person name="Louis A."/>
            <person name="Berthelot C."/>
            <person name="Parey E."/>
            <person name="Roest-Crollius H."/>
            <person name="Braasch I."/>
            <person name="Postlethwait J."/>
            <person name="Robinson-Rechavi M."/>
            <person name="Echchiki A."/>
            <person name="Begum T."/>
            <person name="Montfort J."/>
            <person name="Schartl M."/>
            <person name="Bobe J."/>
            <person name="Guiguen Y."/>
        </authorList>
    </citation>
    <scope>NUCLEOTIDE SEQUENCE [LARGE SCALE GENOMIC DNA]</scope>
    <source>
        <strain evidence="5">M_S1</strain>
        <tissue evidence="5">Blood</tissue>
    </source>
</reference>
<feature type="compositionally biased region" description="Basic and acidic residues" evidence="3">
    <location>
        <begin position="503"/>
        <end position="513"/>
    </location>
</feature>
<dbReference type="PANTHER" id="PTHR45929">
    <property type="entry name" value="JAK PATHWAY SIGNAL TRANSDUCTION ADAPTOR MOLECULE"/>
    <property type="match status" value="1"/>
</dbReference>
<name>A0A7J6A932_AMEME</name>
<feature type="compositionally biased region" description="Polar residues" evidence="3">
    <location>
        <begin position="672"/>
        <end position="682"/>
    </location>
</feature>
<protein>
    <recommendedName>
        <fullName evidence="4">SH3 domain-containing protein</fullName>
    </recommendedName>
</protein>
<dbReference type="PROSITE" id="PS50002">
    <property type="entry name" value="SH3"/>
    <property type="match status" value="2"/>
</dbReference>
<feature type="region of interest" description="Disordered" evidence="3">
    <location>
        <begin position="471"/>
        <end position="728"/>
    </location>
</feature>
<keyword evidence="6" id="KW-1185">Reference proteome</keyword>
<dbReference type="GO" id="GO:0043328">
    <property type="term" value="P:protein transport to vacuole involved in ubiquitin-dependent protein catabolic process via the multivesicular body sorting pathway"/>
    <property type="evidence" value="ECO:0007669"/>
    <property type="project" value="TreeGrafter"/>
</dbReference>
<dbReference type="EMBL" id="JAAGNN010000017">
    <property type="protein sequence ID" value="KAF4078527.1"/>
    <property type="molecule type" value="Genomic_DNA"/>
</dbReference>
<dbReference type="GO" id="GO:0033565">
    <property type="term" value="C:ESCRT-0 complex"/>
    <property type="evidence" value="ECO:0007669"/>
    <property type="project" value="TreeGrafter"/>
</dbReference>
<feature type="domain" description="SH3" evidence="4">
    <location>
        <begin position="859"/>
        <end position="916"/>
    </location>
</feature>
<dbReference type="Proteomes" id="UP000593565">
    <property type="component" value="Unassembled WGS sequence"/>
</dbReference>
<dbReference type="SUPFAM" id="SSF50044">
    <property type="entry name" value="SH3-domain"/>
    <property type="match status" value="2"/>
</dbReference>
<organism evidence="5 6">
    <name type="scientific">Ameiurus melas</name>
    <name type="common">Black bullhead</name>
    <name type="synonym">Silurus melas</name>
    <dbReference type="NCBI Taxonomy" id="219545"/>
    <lineage>
        <taxon>Eukaryota</taxon>
        <taxon>Metazoa</taxon>
        <taxon>Chordata</taxon>
        <taxon>Craniata</taxon>
        <taxon>Vertebrata</taxon>
        <taxon>Euteleostomi</taxon>
        <taxon>Actinopterygii</taxon>
        <taxon>Neopterygii</taxon>
        <taxon>Teleostei</taxon>
        <taxon>Ostariophysi</taxon>
        <taxon>Siluriformes</taxon>
        <taxon>Ictaluridae</taxon>
        <taxon>Ameiurus</taxon>
    </lineage>
</organism>
<feature type="compositionally biased region" description="Basic and acidic residues" evidence="3">
    <location>
        <begin position="113"/>
        <end position="124"/>
    </location>
</feature>
<dbReference type="PANTHER" id="PTHR45929:SF2">
    <property type="entry name" value="SIGNAL TRANSDUCING ADAPTER MOLECULE 1"/>
    <property type="match status" value="1"/>
</dbReference>
<feature type="compositionally biased region" description="Polar residues" evidence="3">
    <location>
        <begin position="337"/>
        <end position="352"/>
    </location>
</feature>
<feature type="region of interest" description="Disordered" evidence="3">
    <location>
        <begin position="87"/>
        <end position="385"/>
    </location>
</feature>
<comment type="caution">
    <text evidence="5">The sequence shown here is derived from an EMBL/GenBank/DDBJ whole genome shotgun (WGS) entry which is preliminary data.</text>
</comment>